<dbReference type="PROSITE" id="PS51729">
    <property type="entry name" value="GNAT_YJDJ"/>
    <property type="match status" value="1"/>
</dbReference>
<dbReference type="EMBL" id="VSSQ01137545">
    <property type="protein sequence ID" value="MPN61234.1"/>
    <property type="molecule type" value="Genomic_DNA"/>
</dbReference>
<organism evidence="2">
    <name type="scientific">bioreactor metagenome</name>
    <dbReference type="NCBI Taxonomy" id="1076179"/>
    <lineage>
        <taxon>unclassified sequences</taxon>
        <taxon>metagenomes</taxon>
        <taxon>ecological metagenomes</taxon>
    </lineage>
</organism>
<dbReference type="Pfam" id="PF14542">
    <property type="entry name" value="Acetyltransf_CG"/>
    <property type="match status" value="1"/>
</dbReference>
<dbReference type="PANTHER" id="PTHR31435">
    <property type="entry name" value="PROTEIN NATD1"/>
    <property type="match status" value="1"/>
</dbReference>
<evidence type="ECO:0000313" key="2">
    <source>
        <dbReference type="EMBL" id="MPN61234.1"/>
    </source>
</evidence>
<dbReference type="InterPro" id="IPR031165">
    <property type="entry name" value="GNAT_YJDJ"/>
</dbReference>
<sequence length="86" mass="9749">MIFKHENSRIYYMDENGKVLAEILFPTDQDGTANITHTFVDDSLRGQGIAGKLMEMAMEQIKSEGKTPKFTCSYAVKWAEKNGQDK</sequence>
<dbReference type="CDD" id="cd04301">
    <property type="entry name" value="NAT_SF"/>
    <property type="match status" value="1"/>
</dbReference>
<evidence type="ECO:0000259" key="1">
    <source>
        <dbReference type="PROSITE" id="PS51729"/>
    </source>
</evidence>
<dbReference type="Gene3D" id="3.40.630.30">
    <property type="match status" value="1"/>
</dbReference>
<dbReference type="AlphaFoldDB" id="A0A645JLP1"/>
<comment type="caution">
    <text evidence="2">The sequence shown here is derived from an EMBL/GenBank/DDBJ whole genome shotgun (WGS) entry which is preliminary data.</text>
</comment>
<gene>
    <name evidence="2" type="primary">yjdJ_13</name>
    <name evidence="2" type="ORF">SDC9_208968</name>
</gene>
<protein>
    <recommendedName>
        <fullName evidence="1">N-acetyltransferase domain-containing protein</fullName>
    </recommendedName>
</protein>
<dbReference type="SUPFAM" id="SSF55729">
    <property type="entry name" value="Acyl-CoA N-acyltransferases (Nat)"/>
    <property type="match status" value="1"/>
</dbReference>
<reference evidence="2" key="1">
    <citation type="submission" date="2019-08" db="EMBL/GenBank/DDBJ databases">
        <authorList>
            <person name="Kucharzyk K."/>
            <person name="Murdoch R.W."/>
            <person name="Higgins S."/>
            <person name="Loffler F."/>
        </authorList>
    </citation>
    <scope>NUCLEOTIDE SEQUENCE</scope>
</reference>
<name>A0A645JLP1_9ZZZZ</name>
<dbReference type="InterPro" id="IPR045057">
    <property type="entry name" value="Gcn5-rel_NAT"/>
</dbReference>
<dbReference type="PANTHER" id="PTHR31435:SF10">
    <property type="entry name" value="BSR4717 PROTEIN"/>
    <property type="match status" value="1"/>
</dbReference>
<proteinExistence type="predicted"/>
<accession>A0A645JLP1</accession>
<dbReference type="InterPro" id="IPR016181">
    <property type="entry name" value="Acyl_CoA_acyltransferase"/>
</dbReference>
<feature type="domain" description="N-acetyltransferase" evidence="1">
    <location>
        <begin position="3"/>
        <end position="86"/>
    </location>
</feature>